<dbReference type="GO" id="GO:0000176">
    <property type="term" value="C:nuclear exosome (RNase complex)"/>
    <property type="evidence" value="ECO:0007669"/>
    <property type="project" value="TreeGrafter"/>
</dbReference>
<dbReference type="GO" id="GO:0071040">
    <property type="term" value="P:nuclear polyadenylation-dependent antisense transcript catabolic process"/>
    <property type="evidence" value="ECO:0007669"/>
    <property type="project" value="TreeGrafter"/>
</dbReference>
<comment type="caution">
    <text evidence="2">The sequence shown here is derived from an EMBL/GenBank/DDBJ whole genome shotgun (WGS) entry which is preliminary data.</text>
</comment>
<dbReference type="Pfam" id="PF01612">
    <property type="entry name" value="DNA_pol_A_exo1"/>
    <property type="match status" value="1"/>
</dbReference>
<dbReference type="GO" id="GO:0071044">
    <property type="term" value="P:histone mRNA catabolic process"/>
    <property type="evidence" value="ECO:0007669"/>
    <property type="project" value="TreeGrafter"/>
</dbReference>
<dbReference type="GO" id="GO:0000175">
    <property type="term" value="F:3'-5'-RNA exonuclease activity"/>
    <property type="evidence" value="ECO:0007669"/>
    <property type="project" value="InterPro"/>
</dbReference>
<dbReference type="GO" id="GO:0071036">
    <property type="term" value="P:nuclear polyadenylation-dependent snoRNA catabolic process"/>
    <property type="evidence" value="ECO:0007669"/>
    <property type="project" value="TreeGrafter"/>
</dbReference>
<sequence length="660" mass="78235">MEYLYVLLVFLGVLGYIIMTKKRKAIEYYEATKEDLVEAWEKIGNLNTPYEIPDIPLSPIDPSNIKYINSKTQLESAIKILSSAQFIGVDIEEYRENTYLGYICLIQISVFSTVYLIDALSLRRNISSLKPIFSNPNITKIFHGCHNDTQWLQRDFGIISVNVFDTQLAGKALNYEKLGLNYFWKKYCGYVMSSEYKKTMQLSRWDLRPLSIEQQKYAAMDAYYLIYLMGIMCKEMSYEQIMSIREETNKICKKEFTKVVNDEKCFKIMKNYVKNQINPQSFHVFSEVYKFLSKIAEEKNVNLEQIVKIEDLVKLSRAENENINDVKRVFSSPLISDYIGKIENIIKTSIEKAKKNFGEEKGEAKSRKEKKQERYNTFLKKFTISGKVFENCQILIPDGTLLCYANHKKVNWYLERDLAEVIREDPYTIKLKFEPNYKMNPRTGEGQRMFYIKEKKNECVVCGRADGFLRYRVVPLLYRQFFTEEYKDMCRHDVLLLCANCHENANKHCDELKKKISKDYEIPLHNFGEIHKAKEKLFSIRKNCISLNKGRKTIPENRQEVLLKNIRNFIDENPSYTEHFKGQDIWEIIIWLCNEDNCKELLKIYGDVNWKVENYDNHGKLVVEKVKDMKEFIIMWKWNFIEKMNPQYMPDSWKELFHIN</sequence>
<dbReference type="SMART" id="SM00474">
    <property type="entry name" value="35EXOc"/>
    <property type="match status" value="1"/>
</dbReference>
<dbReference type="Proteomes" id="UP000187209">
    <property type="component" value="Unassembled WGS sequence"/>
</dbReference>
<protein>
    <recommendedName>
        <fullName evidence="1">3'-5' exonuclease domain-containing protein</fullName>
    </recommendedName>
</protein>
<reference evidence="2 3" key="1">
    <citation type="submission" date="2016-11" db="EMBL/GenBank/DDBJ databases">
        <title>The macronuclear genome of Stentor coeruleus: a giant cell with tiny introns.</title>
        <authorList>
            <person name="Slabodnick M."/>
            <person name="Ruby J.G."/>
            <person name="Reiff S.B."/>
            <person name="Swart E.C."/>
            <person name="Gosai S."/>
            <person name="Prabakaran S."/>
            <person name="Witkowska E."/>
            <person name="Larue G.E."/>
            <person name="Fisher S."/>
            <person name="Freeman R.M."/>
            <person name="Gunawardena J."/>
            <person name="Chu W."/>
            <person name="Stover N.A."/>
            <person name="Gregory B.D."/>
            <person name="Nowacki M."/>
            <person name="Derisi J."/>
            <person name="Roy S.W."/>
            <person name="Marshall W.F."/>
            <person name="Sood P."/>
        </authorList>
    </citation>
    <scope>NUCLEOTIDE SEQUENCE [LARGE SCALE GENOMIC DNA]</scope>
    <source>
        <strain evidence="2">WM001</strain>
    </source>
</reference>
<dbReference type="InterPro" id="IPR002562">
    <property type="entry name" value="3'-5'_exonuclease_dom"/>
</dbReference>
<dbReference type="GO" id="GO:0000467">
    <property type="term" value="P:exonucleolytic trimming to generate mature 3'-end of 5.8S rRNA from tricistronic rRNA transcript (SSU-rRNA, 5.8S rRNA, LSU-rRNA)"/>
    <property type="evidence" value="ECO:0007669"/>
    <property type="project" value="InterPro"/>
</dbReference>
<dbReference type="GO" id="GO:0071039">
    <property type="term" value="P:nuclear polyadenylation-dependent CUT catabolic process"/>
    <property type="evidence" value="ECO:0007669"/>
    <property type="project" value="TreeGrafter"/>
</dbReference>
<dbReference type="AlphaFoldDB" id="A0A1R2CQ50"/>
<dbReference type="EMBL" id="MPUH01000088">
    <property type="protein sequence ID" value="OMJ91136.1"/>
    <property type="molecule type" value="Genomic_DNA"/>
</dbReference>
<dbReference type="PANTHER" id="PTHR12124:SF47">
    <property type="entry name" value="EXOSOME COMPONENT 10"/>
    <property type="match status" value="1"/>
</dbReference>
<proteinExistence type="predicted"/>
<name>A0A1R2CQ50_9CILI</name>
<dbReference type="GO" id="GO:0071035">
    <property type="term" value="P:nuclear polyadenylation-dependent rRNA catabolic process"/>
    <property type="evidence" value="ECO:0007669"/>
    <property type="project" value="TreeGrafter"/>
</dbReference>
<dbReference type="InterPro" id="IPR045092">
    <property type="entry name" value="Rrp6-like"/>
</dbReference>
<dbReference type="InterPro" id="IPR036397">
    <property type="entry name" value="RNaseH_sf"/>
</dbReference>
<keyword evidence="3" id="KW-1185">Reference proteome</keyword>
<dbReference type="GO" id="GO:0005730">
    <property type="term" value="C:nucleolus"/>
    <property type="evidence" value="ECO:0007669"/>
    <property type="project" value="TreeGrafter"/>
</dbReference>
<gene>
    <name evidence="2" type="ORF">SteCoe_6400</name>
</gene>
<evidence type="ECO:0000313" key="3">
    <source>
        <dbReference type="Proteomes" id="UP000187209"/>
    </source>
</evidence>
<dbReference type="InterPro" id="IPR044876">
    <property type="entry name" value="HRDC_dom_sf"/>
</dbReference>
<evidence type="ECO:0000313" key="2">
    <source>
        <dbReference type="EMBL" id="OMJ91136.1"/>
    </source>
</evidence>
<dbReference type="GO" id="GO:0003727">
    <property type="term" value="F:single-stranded RNA binding"/>
    <property type="evidence" value="ECO:0007669"/>
    <property type="project" value="TreeGrafter"/>
</dbReference>
<dbReference type="SUPFAM" id="SSF53098">
    <property type="entry name" value="Ribonuclease H-like"/>
    <property type="match status" value="1"/>
</dbReference>
<evidence type="ECO:0000259" key="1">
    <source>
        <dbReference type="SMART" id="SM00474"/>
    </source>
</evidence>
<dbReference type="PANTHER" id="PTHR12124">
    <property type="entry name" value="POLYMYOSITIS/SCLERODERMA AUTOANTIGEN-RELATED"/>
    <property type="match status" value="1"/>
</dbReference>
<accession>A0A1R2CQ50</accession>
<dbReference type="GO" id="GO:0071037">
    <property type="term" value="P:nuclear polyadenylation-dependent snRNA catabolic process"/>
    <property type="evidence" value="ECO:0007669"/>
    <property type="project" value="TreeGrafter"/>
</dbReference>
<feature type="domain" description="3'-5' exonuclease" evidence="1">
    <location>
        <begin position="65"/>
        <end position="237"/>
    </location>
</feature>
<dbReference type="GO" id="GO:0071051">
    <property type="term" value="P:poly(A)-dependent snoRNA 3'-end processing"/>
    <property type="evidence" value="ECO:0007669"/>
    <property type="project" value="TreeGrafter"/>
</dbReference>
<dbReference type="GO" id="GO:0071038">
    <property type="term" value="P:TRAMP-dependent tRNA surveillance pathway"/>
    <property type="evidence" value="ECO:0007669"/>
    <property type="project" value="TreeGrafter"/>
</dbReference>
<dbReference type="Gene3D" id="3.30.420.10">
    <property type="entry name" value="Ribonuclease H-like superfamily/Ribonuclease H"/>
    <property type="match status" value="1"/>
</dbReference>
<dbReference type="Gene3D" id="1.10.150.80">
    <property type="entry name" value="HRDC domain"/>
    <property type="match status" value="1"/>
</dbReference>
<organism evidence="2 3">
    <name type="scientific">Stentor coeruleus</name>
    <dbReference type="NCBI Taxonomy" id="5963"/>
    <lineage>
        <taxon>Eukaryota</taxon>
        <taxon>Sar</taxon>
        <taxon>Alveolata</taxon>
        <taxon>Ciliophora</taxon>
        <taxon>Postciliodesmatophora</taxon>
        <taxon>Heterotrichea</taxon>
        <taxon>Heterotrichida</taxon>
        <taxon>Stentoridae</taxon>
        <taxon>Stentor</taxon>
    </lineage>
</organism>
<dbReference type="OrthoDB" id="431948at2759"/>
<dbReference type="InterPro" id="IPR012337">
    <property type="entry name" value="RNaseH-like_sf"/>
</dbReference>